<evidence type="ECO:0000256" key="1">
    <source>
        <dbReference type="ARBA" id="ARBA00023125"/>
    </source>
</evidence>
<dbReference type="InterPro" id="IPR001647">
    <property type="entry name" value="HTH_TetR"/>
</dbReference>
<gene>
    <name evidence="4" type="ORF">F9K24_03295</name>
</gene>
<dbReference type="Gene3D" id="1.10.357.10">
    <property type="entry name" value="Tetracycline Repressor, domain 2"/>
    <property type="match status" value="1"/>
</dbReference>
<proteinExistence type="predicted"/>
<dbReference type="PROSITE" id="PS50977">
    <property type="entry name" value="HTH_TETR_2"/>
    <property type="match status" value="1"/>
</dbReference>
<dbReference type="Pfam" id="PF00440">
    <property type="entry name" value="TetR_N"/>
    <property type="match status" value="1"/>
</dbReference>
<accession>A0A833H4C6</accession>
<feature type="domain" description="HTH tetR-type" evidence="3">
    <location>
        <begin position="9"/>
        <end position="69"/>
    </location>
</feature>
<evidence type="ECO:0000313" key="4">
    <source>
        <dbReference type="EMBL" id="KAB2934815.1"/>
    </source>
</evidence>
<dbReference type="AlphaFoldDB" id="A0A833H4C6"/>
<sequence length="193" mass="22138">MYSENSVMRSSADDWIQTGLQLLASEGSEALTVDRLMSEMGLSKGSFYHHFSGRDDYILHLITAWKTEMTTDIIRQVDRGSTGQEKYNILKRALARSFAPEVEAAVRNWARQSPEILSVVHDVDRLRTDSLFSILLDMGMTRSHARKMARMIYASFIGAIHINPPASDREQQQWSDLLRDLITSREMDRDKKK</sequence>
<evidence type="ECO:0000313" key="5">
    <source>
        <dbReference type="Proteomes" id="UP000460298"/>
    </source>
</evidence>
<evidence type="ECO:0000256" key="2">
    <source>
        <dbReference type="PROSITE-ProRule" id="PRU00335"/>
    </source>
</evidence>
<name>A0A833H4C6_9LEPT</name>
<dbReference type="EMBL" id="WBUI01000002">
    <property type="protein sequence ID" value="KAB2934815.1"/>
    <property type="molecule type" value="Genomic_DNA"/>
</dbReference>
<dbReference type="Proteomes" id="UP000460298">
    <property type="component" value="Unassembled WGS sequence"/>
</dbReference>
<feature type="DNA-binding region" description="H-T-H motif" evidence="2">
    <location>
        <begin position="32"/>
        <end position="51"/>
    </location>
</feature>
<dbReference type="GO" id="GO:0003677">
    <property type="term" value="F:DNA binding"/>
    <property type="evidence" value="ECO:0007669"/>
    <property type="project" value="UniProtKB-UniRule"/>
</dbReference>
<dbReference type="SUPFAM" id="SSF46689">
    <property type="entry name" value="Homeodomain-like"/>
    <property type="match status" value="1"/>
</dbReference>
<organism evidence="4 5">
    <name type="scientific">Leptonema illini</name>
    <dbReference type="NCBI Taxonomy" id="183"/>
    <lineage>
        <taxon>Bacteria</taxon>
        <taxon>Pseudomonadati</taxon>
        <taxon>Spirochaetota</taxon>
        <taxon>Spirochaetia</taxon>
        <taxon>Leptospirales</taxon>
        <taxon>Leptospiraceae</taxon>
        <taxon>Leptonema</taxon>
    </lineage>
</organism>
<evidence type="ECO:0000259" key="3">
    <source>
        <dbReference type="PROSITE" id="PS50977"/>
    </source>
</evidence>
<dbReference type="InterPro" id="IPR009057">
    <property type="entry name" value="Homeodomain-like_sf"/>
</dbReference>
<protein>
    <submittedName>
        <fullName evidence="4">TetR/AcrR family transcriptional regulator</fullName>
    </submittedName>
</protein>
<keyword evidence="1 2" id="KW-0238">DNA-binding</keyword>
<comment type="caution">
    <text evidence="4">The sequence shown here is derived from an EMBL/GenBank/DDBJ whole genome shotgun (WGS) entry which is preliminary data.</text>
</comment>
<reference evidence="4 5" key="1">
    <citation type="submission" date="2019-10" db="EMBL/GenBank/DDBJ databases">
        <title>Extracellular Electron Transfer in a Candidatus Methanoperedens spp. Enrichment Culture.</title>
        <authorList>
            <person name="Berger S."/>
            <person name="Rangel Shaw D."/>
            <person name="Berben T."/>
            <person name="In 'T Zandt M."/>
            <person name="Frank J."/>
            <person name="Reimann J."/>
            <person name="Jetten M.S.M."/>
            <person name="Welte C.U."/>
        </authorList>
    </citation>
    <scope>NUCLEOTIDE SEQUENCE [LARGE SCALE GENOMIC DNA]</scope>
    <source>
        <strain evidence="4">SB12</strain>
    </source>
</reference>